<keyword evidence="3" id="KW-1185">Reference proteome</keyword>
<proteinExistence type="predicted"/>
<organism evidence="2 3">
    <name type="scientific">Danaus chrysippus</name>
    <name type="common">African queen</name>
    <dbReference type="NCBI Taxonomy" id="151541"/>
    <lineage>
        <taxon>Eukaryota</taxon>
        <taxon>Metazoa</taxon>
        <taxon>Ecdysozoa</taxon>
        <taxon>Arthropoda</taxon>
        <taxon>Hexapoda</taxon>
        <taxon>Insecta</taxon>
        <taxon>Pterygota</taxon>
        <taxon>Neoptera</taxon>
        <taxon>Endopterygota</taxon>
        <taxon>Lepidoptera</taxon>
        <taxon>Glossata</taxon>
        <taxon>Ditrysia</taxon>
        <taxon>Papilionoidea</taxon>
        <taxon>Nymphalidae</taxon>
        <taxon>Danainae</taxon>
        <taxon>Danaini</taxon>
        <taxon>Danaina</taxon>
        <taxon>Danaus</taxon>
        <taxon>Anosia</taxon>
    </lineage>
</organism>
<protein>
    <submittedName>
        <fullName evidence="2">(African queen) hypothetical protein</fullName>
    </submittedName>
</protein>
<dbReference type="Proteomes" id="UP000789524">
    <property type="component" value="Unassembled WGS sequence"/>
</dbReference>
<sequence length="77" mass="8585">MANKHANKDIRAPVAGRDTPPMSSRRPPITPRDWLLPGTRGTEGNRGEPSQEPLDLTPPRKAPHSAFDSFSRPRILY</sequence>
<dbReference type="EMBL" id="CAKASE010000057">
    <property type="protein sequence ID" value="CAG9566491.1"/>
    <property type="molecule type" value="Genomic_DNA"/>
</dbReference>
<name>A0A8J2QW76_9NEOP</name>
<evidence type="ECO:0000313" key="2">
    <source>
        <dbReference type="EMBL" id="CAG9566491.1"/>
    </source>
</evidence>
<comment type="caution">
    <text evidence="2">The sequence shown here is derived from an EMBL/GenBank/DDBJ whole genome shotgun (WGS) entry which is preliminary data.</text>
</comment>
<gene>
    <name evidence="2" type="ORF">DCHRY22_LOCUS7123</name>
</gene>
<feature type="region of interest" description="Disordered" evidence="1">
    <location>
        <begin position="1"/>
        <end position="77"/>
    </location>
</feature>
<feature type="compositionally biased region" description="Basic and acidic residues" evidence="1">
    <location>
        <begin position="1"/>
        <end position="11"/>
    </location>
</feature>
<dbReference type="AlphaFoldDB" id="A0A8J2QW76"/>
<evidence type="ECO:0000256" key="1">
    <source>
        <dbReference type="SAM" id="MobiDB-lite"/>
    </source>
</evidence>
<accession>A0A8J2QW76</accession>
<evidence type="ECO:0000313" key="3">
    <source>
        <dbReference type="Proteomes" id="UP000789524"/>
    </source>
</evidence>
<reference evidence="2" key="1">
    <citation type="submission" date="2021-09" db="EMBL/GenBank/DDBJ databases">
        <authorList>
            <person name="Martin H S."/>
        </authorList>
    </citation>
    <scope>NUCLEOTIDE SEQUENCE</scope>
</reference>